<name>A0A0M9A251_9HYME</name>
<keyword evidence="2" id="KW-1185">Reference proteome</keyword>
<sequence length="77" mass="8765">MIAIPSSVKGRDSVSSLFSSRTQTFGVMPRRLYERVRSDCFHPTKMAHRENRRPRLCACARRNGDDAVGLDKGQWPT</sequence>
<evidence type="ECO:0000313" key="1">
    <source>
        <dbReference type="EMBL" id="KOX74269.1"/>
    </source>
</evidence>
<accession>A0A0M9A251</accession>
<reference evidence="1 2" key="1">
    <citation type="submission" date="2015-07" db="EMBL/GenBank/DDBJ databases">
        <title>The genome of Melipona quadrifasciata.</title>
        <authorList>
            <person name="Pan H."/>
            <person name="Kapheim K."/>
        </authorList>
    </citation>
    <scope>NUCLEOTIDE SEQUENCE [LARGE SCALE GENOMIC DNA]</scope>
    <source>
        <strain evidence="1">0111107301</strain>
        <tissue evidence="1">Whole body</tissue>
    </source>
</reference>
<proteinExistence type="predicted"/>
<dbReference type="AlphaFoldDB" id="A0A0M9A251"/>
<evidence type="ECO:0000313" key="2">
    <source>
        <dbReference type="Proteomes" id="UP000053105"/>
    </source>
</evidence>
<protein>
    <submittedName>
        <fullName evidence="1">Uncharacterized protein</fullName>
    </submittedName>
</protein>
<gene>
    <name evidence="1" type="ORF">WN51_00613</name>
</gene>
<organism evidence="1 2">
    <name type="scientific">Melipona quadrifasciata</name>
    <dbReference type="NCBI Taxonomy" id="166423"/>
    <lineage>
        <taxon>Eukaryota</taxon>
        <taxon>Metazoa</taxon>
        <taxon>Ecdysozoa</taxon>
        <taxon>Arthropoda</taxon>
        <taxon>Hexapoda</taxon>
        <taxon>Insecta</taxon>
        <taxon>Pterygota</taxon>
        <taxon>Neoptera</taxon>
        <taxon>Endopterygota</taxon>
        <taxon>Hymenoptera</taxon>
        <taxon>Apocrita</taxon>
        <taxon>Aculeata</taxon>
        <taxon>Apoidea</taxon>
        <taxon>Anthophila</taxon>
        <taxon>Apidae</taxon>
        <taxon>Melipona</taxon>
    </lineage>
</organism>
<dbReference type="Proteomes" id="UP000053105">
    <property type="component" value="Unassembled WGS sequence"/>
</dbReference>
<dbReference type="EMBL" id="KQ435792">
    <property type="protein sequence ID" value="KOX74269.1"/>
    <property type="molecule type" value="Genomic_DNA"/>
</dbReference>